<name>A0ACB7IVJ5_PLECO</name>
<gene>
    <name evidence="1" type="ORF">CCMSSC00406_0006536</name>
</gene>
<evidence type="ECO:0000313" key="1">
    <source>
        <dbReference type="EMBL" id="KAG9222239.1"/>
    </source>
</evidence>
<dbReference type="Proteomes" id="UP000824881">
    <property type="component" value="Unassembled WGS sequence"/>
</dbReference>
<evidence type="ECO:0000313" key="2">
    <source>
        <dbReference type="Proteomes" id="UP000824881"/>
    </source>
</evidence>
<organism evidence="1 2">
    <name type="scientific">Pleurotus cornucopiae</name>
    <name type="common">Cornucopia mushroom</name>
    <dbReference type="NCBI Taxonomy" id="5321"/>
    <lineage>
        <taxon>Eukaryota</taxon>
        <taxon>Fungi</taxon>
        <taxon>Dikarya</taxon>
        <taxon>Basidiomycota</taxon>
        <taxon>Agaricomycotina</taxon>
        <taxon>Agaricomycetes</taxon>
        <taxon>Agaricomycetidae</taxon>
        <taxon>Agaricales</taxon>
        <taxon>Pleurotineae</taxon>
        <taxon>Pleurotaceae</taxon>
        <taxon>Pleurotus</taxon>
    </lineage>
</organism>
<dbReference type="EMBL" id="WQMT02000005">
    <property type="protein sequence ID" value="KAG9222239.1"/>
    <property type="molecule type" value="Genomic_DNA"/>
</dbReference>
<sequence>MARHPSSRSASPAQRPAKKPKLSHLTSEDFKNGIFLAPMVRSGALPTRLFALKHGASLVWGPEMVDKAILHAERVADPVTGVISYNGKSRAMFTTHSIEKPYLIYQIGSSDPDLAVQAAKTVMNDVSGIDLNCGCPKPFSTHSGMGAALLTNPDVLCSILTALRREMPPEITVSAKIRLLPSREDTLKLVERIVNTGVSALTVHCRTRNMRDREPAMVERLQEIVDFVEGMGRGVAVIENGDCTGWEDARRIRALTGAHSVMVARAAESNPSCFSSTPLQDVERTLVPPYIRLAEYLDNHWGLTKFCVNQFHGTHVDVRKADSKALRQALSKSKSYTDSVLKEAIGDDVSGKEEFDQIVKAIEARERGPRRLLLPNETVVSVVPPAPVSQDKTTHGEPADLDGIIITPPATQNPDPPSSNAPKMPVNDRLAYIPALVSGIDPATPTPGGDIGG</sequence>
<comment type="caution">
    <text evidence="1">The sequence shown here is derived from an EMBL/GenBank/DDBJ whole genome shotgun (WGS) entry which is preliminary data.</text>
</comment>
<proteinExistence type="predicted"/>
<keyword evidence="2" id="KW-1185">Reference proteome</keyword>
<reference evidence="1 2" key="1">
    <citation type="journal article" date="2021" name="Appl. Environ. Microbiol.">
        <title>Genetic linkage and physical mapping for an oyster mushroom Pleurotus cornucopiae and QTL analysis for the trait cap color.</title>
        <authorList>
            <person name="Zhang Y."/>
            <person name="Gao W."/>
            <person name="Sonnenberg A."/>
            <person name="Chen Q."/>
            <person name="Zhang J."/>
            <person name="Huang C."/>
        </authorList>
    </citation>
    <scope>NUCLEOTIDE SEQUENCE [LARGE SCALE GENOMIC DNA]</scope>
    <source>
        <strain evidence="1">CCMSSC00406</strain>
    </source>
</reference>
<protein>
    <submittedName>
        <fullName evidence="1">Uncharacterized protein</fullName>
    </submittedName>
</protein>
<accession>A0ACB7IVJ5</accession>